<protein>
    <submittedName>
        <fullName evidence="2">Auxin-responsive protein SAUR36-like</fullName>
    </submittedName>
</protein>
<keyword evidence="3" id="KW-1185">Reference proteome</keyword>
<proteinExistence type="inferred from homology"/>
<accession>A0AAQ3QH07</accession>
<organism evidence="2 3">
    <name type="scientific">Canna indica</name>
    <name type="common">Indian-shot</name>
    <dbReference type="NCBI Taxonomy" id="4628"/>
    <lineage>
        <taxon>Eukaryota</taxon>
        <taxon>Viridiplantae</taxon>
        <taxon>Streptophyta</taxon>
        <taxon>Embryophyta</taxon>
        <taxon>Tracheophyta</taxon>
        <taxon>Spermatophyta</taxon>
        <taxon>Magnoliopsida</taxon>
        <taxon>Liliopsida</taxon>
        <taxon>Zingiberales</taxon>
        <taxon>Cannaceae</taxon>
        <taxon>Canna</taxon>
    </lineage>
</organism>
<evidence type="ECO:0000256" key="1">
    <source>
        <dbReference type="ARBA" id="ARBA00006974"/>
    </source>
</evidence>
<reference evidence="2 3" key="1">
    <citation type="submission" date="2023-10" db="EMBL/GenBank/DDBJ databases">
        <title>Chromosome-scale genome assembly provides insights into flower coloration mechanisms of Canna indica.</title>
        <authorList>
            <person name="Li C."/>
        </authorList>
    </citation>
    <scope>NUCLEOTIDE SEQUENCE [LARGE SCALE GENOMIC DNA]</scope>
    <source>
        <tissue evidence="2">Flower</tissue>
    </source>
</reference>
<dbReference type="EMBL" id="CP136895">
    <property type="protein sequence ID" value="WOL10769.1"/>
    <property type="molecule type" value="Genomic_DNA"/>
</dbReference>
<dbReference type="PANTHER" id="PTHR31175">
    <property type="entry name" value="AUXIN-RESPONSIVE FAMILY PROTEIN"/>
    <property type="match status" value="1"/>
</dbReference>
<name>A0AAQ3QH07_9LILI</name>
<dbReference type="GO" id="GO:0009733">
    <property type="term" value="P:response to auxin"/>
    <property type="evidence" value="ECO:0007669"/>
    <property type="project" value="InterPro"/>
</dbReference>
<dbReference type="Pfam" id="PF02519">
    <property type="entry name" value="Auxin_inducible"/>
    <property type="match status" value="1"/>
</dbReference>
<dbReference type="PANTHER" id="PTHR31175:SF50">
    <property type="entry name" value="AUXIN-RESPONSIVE PROTEIN FAMILY, PUTATIVE-RELATED"/>
    <property type="match status" value="1"/>
</dbReference>
<evidence type="ECO:0000313" key="2">
    <source>
        <dbReference type="EMBL" id="WOL10769.1"/>
    </source>
</evidence>
<comment type="similarity">
    <text evidence="1">Belongs to the ARG7 family.</text>
</comment>
<evidence type="ECO:0000313" key="3">
    <source>
        <dbReference type="Proteomes" id="UP001327560"/>
    </source>
</evidence>
<dbReference type="Proteomes" id="UP001327560">
    <property type="component" value="Chromosome 6"/>
</dbReference>
<dbReference type="AlphaFoldDB" id="A0AAQ3QH07"/>
<sequence>MKSKKSSSSTSNLPTPRKGHFALYTQDGRRFVVPIAYLKSSILMKLLRMSEEEFGPPVGDRPIVLPCDAAFMEHVVASLRDAGIGPKS</sequence>
<gene>
    <name evidence="2" type="ORF">Cni_G19528</name>
</gene>
<dbReference type="InterPro" id="IPR003676">
    <property type="entry name" value="SAUR_fam"/>
</dbReference>